<organism evidence="2 3">
    <name type="scientific">Gemmata massiliana</name>
    <dbReference type="NCBI Taxonomy" id="1210884"/>
    <lineage>
        <taxon>Bacteria</taxon>
        <taxon>Pseudomonadati</taxon>
        <taxon>Planctomycetota</taxon>
        <taxon>Planctomycetia</taxon>
        <taxon>Gemmatales</taxon>
        <taxon>Gemmataceae</taxon>
        <taxon>Gemmata</taxon>
    </lineage>
</organism>
<dbReference type="Proteomes" id="UP000464178">
    <property type="component" value="Chromosome"/>
</dbReference>
<dbReference type="InterPro" id="IPR013216">
    <property type="entry name" value="Methyltransf_11"/>
</dbReference>
<protein>
    <recommendedName>
        <fullName evidence="1">Methyltransferase type 11 domain-containing protein</fullName>
    </recommendedName>
</protein>
<dbReference type="AlphaFoldDB" id="A0A6P2D913"/>
<keyword evidence="2" id="KW-0489">Methyltransferase</keyword>
<reference evidence="2 3" key="1">
    <citation type="submission" date="2019-05" db="EMBL/GenBank/DDBJ databases">
        <authorList>
            <consortium name="Science for Life Laboratories"/>
        </authorList>
    </citation>
    <scope>NUCLEOTIDE SEQUENCE [LARGE SCALE GENOMIC DNA]</scope>
    <source>
        <strain evidence="2">Soil9</strain>
    </source>
</reference>
<dbReference type="PANTHER" id="PTHR43591:SF24">
    <property type="entry name" value="2-METHOXY-6-POLYPRENYL-1,4-BENZOQUINOL METHYLASE, MITOCHONDRIAL"/>
    <property type="match status" value="1"/>
</dbReference>
<keyword evidence="2" id="KW-0808">Transferase</keyword>
<dbReference type="EMBL" id="LR593886">
    <property type="protein sequence ID" value="VTR97423.1"/>
    <property type="molecule type" value="Genomic_DNA"/>
</dbReference>
<gene>
    <name evidence="2" type="ORF">SOIL9_07250</name>
</gene>
<dbReference type="Pfam" id="PF08241">
    <property type="entry name" value="Methyltransf_11"/>
    <property type="match status" value="1"/>
</dbReference>
<dbReference type="Gene3D" id="3.40.50.150">
    <property type="entry name" value="Vaccinia Virus protein VP39"/>
    <property type="match status" value="1"/>
</dbReference>
<dbReference type="PANTHER" id="PTHR43591">
    <property type="entry name" value="METHYLTRANSFERASE"/>
    <property type="match status" value="1"/>
</dbReference>
<dbReference type="InterPro" id="IPR029063">
    <property type="entry name" value="SAM-dependent_MTases_sf"/>
</dbReference>
<dbReference type="GO" id="GO:0032259">
    <property type="term" value="P:methylation"/>
    <property type="evidence" value="ECO:0007669"/>
    <property type="project" value="UniProtKB-KW"/>
</dbReference>
<proteinExistence type="predicted"/>
<feature type="domain" description="Methyltransferase type 11" evidence="1">
    <location>
        <begin position="62"/>
        <end position="156"/>
    </location>
</feature>
<dbReference type="KEGG" id="gms:SOIL9_07250"/>
<sequence>MHGTERRLSEQLFHDRQAAERAEAFRAGRADLRFDTDSYLDHETWVRPAFEALGPLRGKHALDYGCGHGMAAVAMARAGATVTAFDLSPGYVNEARARAVANGVRIECVAADGEDLPFPDASFDAVWGNAILHHLDMAKAGTELRRVLKPGGIAVFCEPWGGNPLLGFARGSLPYPGKDRTPDEHPLTHRDLQPLRDIFPSVEVRGFQLLGMVRRVWRNRHALGLLDTADTHLLRALPALGNWCRYAVILLRNAQ</sequence>
<evidence type="ECO:0000259" key="1">
    <source>
        <dbReference type="Pfam" id="PF08241"/>
    </source>
</evidence>
<accession>A0A6P2D913</accession>
<name>A0A6P2D913_9BACT</name>
<evidence type="ECO:0000313" key="2">
    <source>
        <dbReference type="EMBL" id="VTR97423.1"/>
    </source>
</evidence>
<dbReference type="RefSeq" id="WP_162671197.1">
    <property type="nucleotide sequence ID" value="NZ_LR593886.1"/>
</dbReference>
<dbReference type="GO" id="GO:0008757">
    <property type="term" value="F:S-adenosylmethionine-dependent methyltransferase activity"/>
    <property type="evidence" value="ECO:0007669"/>
    <property type="project" value="InterPro"/>
</dbReference>
<evidence type="ECO:0000313" key="3">
    <source>
        <dbReference type="Proteomes" id="UP000464178"/>
    </source>
</evidence>
<dbReference type="SUPFAM" id="SSF53335">
    <property type="entry name" value="S-adenosyl-L-methionine-dependent methyltransferases"/>
    <property type="match status" value="1"/>
</dbReference>
<keyword evidence="3" id="KW-1185">Reference proteome</keyword>
<dbReference type="CDD" id="cd02440">
    <property type="entry name" value="AdoMet_MTases"/>
    <property type="match status" value="1"/>
</dbReference>